<comment type="similarity">
    <text evidence="2">Belongs to the RNase H family.</text>
</comment>
<evidence type="ECO:0000256" key="5">
    <source>
        <dbReference type="ARBA" id="ARBA00022723"/>
    </source>
</evidence>
<dbReference type="PANTHER" id="PTHR10642">
    <property type="entry name" value="RIBONUCLEASE H1"/>
    <property type="match status" value="1"/>
</dbReference>
<evidence type="ECO:0000256" key="1">
    <source>
        <dbReference type="ARBA" id="ARBA00000077"/>
    </source>
</evidence>
<dbReference type="InterPro" id="IPR002156">
    <property type="entry name" value="RNaseH_domain"/>
</dbReference>
<evidence type="ECO:0000256" key="4">
    <source>
        <dbReference type="ARBA" id="ARBA00022722"/>
    </source>
</evidence>
<dbReference type="GO" id="GO:0004523">
    <property type="term" value="F:RNA-DNA hybrid ribonuclease activity"/>
    <property type="evidence" value="ECO:0007669"/>
    <property type="project" value="UniProtKB-EC"/>
</dbReference>
<dbReference type="Proteomes" id="UP000801428">
    <property type="component" value="Unassembled WGS sequence"/>
</dbReference>
<dbReference type="EMBL" id="SWKU01000016">
    <property type="protein sequence ID" value="KAF2999848.1"/>
    <property type="molecule type" value="Genomic_DNA"/>
</dbReference>
<dbReference type="AlphaFoldDB" id="A0A9P4W971"/>
<evidence type="ECO:0000256" key="7">
    <source>
        <dbReference type="ARBA" id="ARBA00022801"/>
    </source>
</evidence>
<dbReference type="GO" id="GO:0046872">
    <property type="term" value="F:metal ion binding"/>
    <property type="evidence" value="ECO:0007669"/>
    <property type="project" value="UniProtKB-KW"/>
</dbReference>
<dbReference type="PROSITE" id="PS50879">
    <property type="entry name" value="RNASE_H_1"/>
    <property type="match status" value="1"/>
</dbReference>
<organism evidence="9 10">
    <name type="scientific">Curvularia kusanoi</name>
    <name type="common">Cochliobolus kusanoi</name>
    <dbReference type="NCBI Taxonomy" id="90978"/>
    <lineage>
        <taxon>Eukaryota</taxon>
        <taxon>Fungi</taxon>
        <taxon>Dikarya</taxon>
        <taxon>Ascomycota</taxon>
        <taxon>Pezizomycotina</taxon>
        <taxon>Dothideomycetes</taxon>
        <taxon>Pleosporomycetidae</taxon>
        <taxon>Pleosporales</taxon>
        <taxon>Pleosporineae</taxon>
        <taxon>Pleosporaceae</taxon>
        <taxon>Curvularia</taxon>
    </lineage>
</organism>
<reference evidence="9" key="1">
    <citation type="submission" date="2019-04" db="EMBL/GenBank/DDBJ databases">
        <title>Sequencing of skin fungus with MAO and IRED activity.</title>
        <authorList>
            <person name="Marsaioli A.J."/>
            <person name="Bonatto J.M.C."/>
            <person name="Reis Junior O."/>
        </authorList>
    </citation>
    <scope>NUCLEOTIDE SEQUENCE</scope>
    <source>
        <strain evidence="9">30M1</strain>
    </source>
</reference>
<evidence type="ECO:0000313" key="10">
    <source>
        <dbReference type="Proteomes" id="UP000801428"/>
    </source>
</evidence>
<keyword evidence="5" id="KW-0479">Metal-binding</keyword>
<dbReference type="Pfam" id="PF00075">
    <property type="entry name" value="RNase_H"/>
    <property type="match status" value="1"/>
</dbReference>
<evidence type="ECO:0000256" key="6">
    <source>
        <dbReference type="ARBA" id="ARBA00022759"/>
    </source>
</evidence>
<protein>
    <recommendedName>
        <fullName evidence="3">ribonuclease H</fullName>
        <ecNumber evidence="3">3.1.26.4</ecNumber>
    </recommendedName>
</protein>
<comment type="caution">
    <text evidence="9">The sequence shown here is derived from an EMBL/GenBank/DDBJ whole genome shotgun (WGS) entry which is preliminary data.</text>
</comment>
<keyword evidence="4" id="KW-0540">Nuclease</keyword>
<dbReference type="GO" id="GO:0003676">
    <property type="term" value="F:nucleic acid binding"/>
    <property type="evidence" value="ECO:0007669"/>
    <property type="project" value="InterPro"/>
</dbReference>
<dbReference type="PANTHER" id="PTHR10642:SF26">
    <property type="entry name" value="RIBONUCLEASE H1"/>
    <property type="match status" value="1"/>
</dbReference>
<dbReference type="InterPro" id="IPR012337">
    <property type="entry name" value="RNaseH-like_sf"/>
</dbReference>
<comment type="catalytic activity">
    <reaction evidence="1">
        <text>Endonucleolytic cleavage to 5'-phosphomonoester.</text>
        <dbReference type="EC" id="3.1.26.4"/>
    </reaction>
</comment>
<keyword evidence="7" id="KW-0378">Hydrolase</keyword>
<dbReference type="InterPro" id="IPR036397">
    <property type="entry name" value="RNaseH_sf"/>
</dbReference>
<dbReference type="SUPFAM" id="SSF53098">
    <property type="entry name" value="Ribonuclease H-like"/>
    <property type="match status" value="1"/>
</dbReference>
<dbReference type="EC" id="3.1.26.4" evidence="3"/>
<evidence type="ECO:0000256" key="2">
    <source>
        <dbReference type="ARBA" id="ARBA00005300"/>
    </source>
</evidence>
<evidence type="ECO:0000313" key="9">
    <source>
        <dbReference type="EMBL" id="KAF2999848.1"/>
    </source>
</evidence>
<keyword evidence="10" id="KW-1185">Reference proteome</keyword>
<proteinExistence type="inferred from homology"/>
<dbReference type="Gene3D" id="3.30.420.10">
    <property type="entry name" value="Ribonuclease H-like superfamily/Ribonuclease H"/>
    <property type="match status" value="1"/>
</dbReference>
<name>A0A9P4W971_CURKU</name>
<gene>
    <name evidence="9" type="ORF">E8E13_007389</name>
</gene>
<evidence type="ECO:0000256" key="3">
    <source>
        <dbReference type="ARBA" id="ARBA00012180"/>
    </source>
</evidence>
<dbReference type="GO" id="GO:0043137">
    <property type="term" value="P:DNA replication, removal of RNA primer"/>
    <property type="evidence" value="ECO:0007669"/>
    <property type="project" value="TreeGrafter"/>
</dbReference>
<evidence type="ECO:0000259" key="8">
    <source>
        <dbReference type="PROSITE" id="PS50879"/>
    </source>
</evidence>
<accession>A0A9P4W971</accession>
<dbReference type="OrthoDB" id="245563at2759"/>
<sequence length="218" mass="23950">MTPVHNSNDADTGRLFKPERDFTLRRIPSSELVVFNEGSQISQLQVQAAGTSESIIRDVKSLVVYIDGACQNNGAADAQAAYGIYFGPNSLFNTNDLVPDDLPQTSTFAEIKALAEALEMVRAICDEHIELQQVKIVSDSAFLVDTMPLHMSGWIERSEVETVAHFETLQSLHELLDELESGQIHVQFWLDFSREADALTSDALSAGEQTTAGLFSLS</sequence>
<dbReference type="InterPro" id="IPR050092">
    <property type="entry name" value="RNase_H"/>
</dbReference>
<feature type="domain" description="RNase H type-1" evidence="8">
    <location>
        <begin position="58"/>
        <end position="205"/>
    </location>
</feature>
<keyword evidence="6" id="KW-0255">Endonuclease</keyword>